<gene>
    <name evidence="2" type="ORF">BSQ44_11700</name>
</gene>
<evidence type="ECO:0000313" key="3">
    <source>
        <dbReference type="Proteomes" id="UP000182840"/>
    </source>
</evidence>
<evidence type="ECO:0000313" key="2">
    <source>
        <dbReference type="EMBL" id="APH71952.1"/>
    </source>
</evidence>
<dbReference type="OrthoDB" id="7961152at2"/>
<accession>A0A1L3SRL8</accession>
<dbReference type="STRING" id="1670800.BSQ44_11700"/>
<name>A0A1L3SRL8_9HYPH</name>
<dbReference type="Pfam" id="PF20056">
    <property type="entry name" value="DUF6455"/>
    <property type="match status" value="1"/>
</dbReference>
<evidence type="ECO:0000259" key="1">
    <source>
        <dbReference type="Pfam" id="PF20056"/>
    </source>
</evidence>
<proteinExistence type="predicted"/>
<feature type="domain" description="DUF6455" evidence="1">
    <location>
        <begin position="7"/>
        <end position="83"/>
    </location>
</feature>
<dbReference type="KEGG" id="meso:BSQ44_11700"/>
<dbReference type="Proteomes" id="UP000182840">
    <property type="component" value="Chromosome"/>
</dbReference>
<organism evidence="2 3">
    <name type="scientific">Aquibium oceanicum</name>
    <dbReference type="NCBI Taxonomy" id="1670800"/>
    <lineage>
        <taxon>Bacteria</taxon>
        <taxon>Pseudomonadati</taxon>
        <taxon>Pseudomonadota</taxon>
        <taxon>Alphaproteobacteria</taxon>
        <taxon>Hyphomicrobiales</taxon>
        <taxon>Phyllobacteriaceae</taxon>
        <taxon>Aquibium</taxon>
    </lineage>
</organism>
<dbReference type="RefSeq" id="WP_072604267.1">
    <property type="nucleotide sequence ID" value="NZ_CP018171.1"/>
</dbReference>
<sequence length="85" mass="9567">MGYFKLLDRISNRADLMERMMRKLGVREAVTQMPDAPSVMRNATIRCVSCSHSKECASWLDAATAPAHAPGYCRNRELFEFVADA</sequence>
<dbReference type="AlphaFoldDB" id="A0A1L3SRL8"/>
<keyword evidence="3" id="KW-1185">Reference proteome</keyword>
<reference evidence="3" key="1">
    <citation type="submission" date="2016-11" db="EMBL/GenBank/DDBJ databases">
        <title>Mesorhizobium oceanicum sp. nov., isolated from deep seawater in South China Sea.</title>
        <authorList>
            <person name="Fu G.-Y."/>
        </authorList>
    </citation>
    <scope>NUCLEOTIDE SEQUENCE [LARGE SCALE GENOMIC DNA]</scope>
    <source>
        <strain evidence="3">B7</strain>
    </source>
</reference>
<dbReference type="InterPro" id="IPR045601">
    <property type="entry name" value="DUF6455"/>
</dbReference>
<protein>
    <recommendedName>
        <fullName evidence="1">DUF6455 domain-containing protein</fullName>
    </recommendedName>
</protein>
<dbReference type="EMBL" id="CP018171">
    <property type="protein sequence ID" value="APH71952.1"/>
    <property type="molecule type" value="Genomic_DNA"/>
</dbReference>